<dbReference type="GO" id="GO:0051262">
    <property type="term" value="P:protein tetramerization"/>
    <property type="evidence" value="ECO:0007669"/>
    <property type="project" value="InterPro"/>
</dbReference>
<keyword evidence="3 5" id="KW-0653">Protein transport</keyword>
<sequence>MAEQDQGTTQAEQNQAGQPKFMLQRIYVKDSSFESPSAPLVFTKEWKPKMSVDLNTQSKKIADNNYEVELSVTVTAKVDDDQTAFLVEVVQGGLFYVQGIEGEGLSQALGIACPNMLFPYLREAVDSMVVKGGFPALALQPVNFETLYRQAKKEHAEKQAAASTTH</sequence>
<evidence type="ECO:0000313" key="7">
    <source>
        <dbReference type="Proteomes" id="UP000596063"/>
    </source>
</evidence>
<dbReference type="InterPro" id="IPR035958">
    <property type="entry name" value="SecB-like_sf"/>
</dbReference>
<evidence type="ECO:0000256" key="3">
    <source>
        <dbReference type="ARBA" id="ARBA00022927"/>
    </source>
</evidence>
<keyword evidence="5" id="KW-0963">Cytoplasm</keyword>
<keyword evidence="4 5" id="KW-0811">Translocation</keyword>
<evidence type="ECO:0000256" key="2">
    <source>
        <dbReference type="ARBA" id="ARBA00022448"/>
    </source>
</evidence>
<keyword evidence="2 5" id="KW-0813">Transport</keyword>
<comment type="subcellular location">
    <subcellularLocation>
        <location evidence="5">Cytoplasm</location>
    </subcellularLocation>
</comment>
<dbReference type="EMBL" id="CP066167">
    <property type="protein sequence ID" value="QQD18736.1"/>
    <property type="molecule type" value="Genomic_DNA"/>
</dbReference>
<accession>A0A7T4R1H8</accession>
<dbReference type="Pfam" id="PF02556">
    <property type="entry name" value="SecB"/>
    <property type="match status" value="1"/>
</dbReference>
<dbReference type="Gene3D" id="3.10.420.10">
    <property type="entry name" value="SecB-like"/>
    <property type="match status" value="1"/>
</dbReference>
<keyword evidence="7" id="KW-1185">Reference proteome</keyword>
<dbReference type="GO" id="GO:0005737">
    <property type="term" value="C:cytoplasm"/>
    <property type="evidence" value="ECO:0007669"/>
    <property type="project" value="UniProtKB-SubCell"/>
</dbReference>
<comment type="function">
    <text evidence="5">One of the proteins required for the normal export of preproteins out of the cell cytoplasm. It is a molecular chaperone that binds to a subset of precursor proteins, maintaining them in a translocation-competent state. It also specifically binds to its receptor SecA.</text>
</comment>
<reference evidence="6 7" key="1">
    <citation type="submission" date="2020-12" db="EMBL/GenBank/DDBJ databases">
        <authorList>
            <person name="Shan Y."/>
        </authorList>
    </citation>
    <scope>NUCLEOTIDE SEQUENCE [LARGE SCALE GENOMIC DNA]</scope>
    <source>
        <strain evidence="7">csc3.9</strain>
    </source>
</reference>
<dbReference type="InterPro" id="IPR003708">
    <property type="entry name" value="SecB"/>
</dbReference>
<protein>
    <recommendedName>
        <fullName evidence="5">Protein-export protein SecB</fullName>
    </recommendedName>
</protein>
<keyword evidence="5" id="KW-0143">Chaperone</keyword>
<dbReference type="RefSeq" id="WP_198570225.1">
    <property type="nucleotide sequence ID" value="NZ_CP066167.1"/>
</dbReference>
<dbReference type="PANTHER" id="PTHR36918:SF1">
    <property type="entry name" value="PROTEIN-EXPORT PROTEIN SECB"/>
    <property type="match status" value="1"/>
</dbReference>
<evidence type="ECO:0000256" key="5">
    <source>
        <dbReference type="HAMAP-Rule" id="MF_00821"/>
    </source>
</evidence>
<evidence type="ECO:0000256" key="4">
    <source>
        <dbReference type="ARBA" id="ARBA00023010"/>
    </source>
</evidence>
<organism evidence="6 7">
    <name type="scientific">Spongiibacter nanhainus</name>
    <dbReference type="NCBI Taxonomy" id="2794344"/>
    <lineage>
        <taxon>Bacteria</taxon>
        <taxon>Pseudomonadati</taxon>
        <taxon>Pseudomonadota</taxon>
        <taxon>Gammaproteobacteria</taxon>
        <taxon>Cellvibrionales</taxon>
        <taxon>Spongiibacteraceae</taxon>
        <taxon>Spongiibacter</taxon>
    </lineage>
</organism>
<dbReference type="KEGG" id="snan:I6N98_02390"/>
<dbReference type="PANTHER" id="PTHR36918">
    <property type="match status" value="1"/>
</dbReference>
<dbReference type="PRINTS" id="PR01594">
    <property type="entry name" value="SECBCHAPRONE"/>
</dbReference>
<dbReference type="GO" id="GO:0015031">
    <property type="term" value="P:protein transport"/>
    <property type="evidence" value="ECO:0007669"/>
    <property type="project" value="UniProtKB-UniRule"/>
</dbReference>
<evidence type="ECO:0000256" key="1">
    <source>
        <dbReference type="ARBA" id="ARBA00009990"/>
    </source>
</evidence>
<name>A0A7T4R1H8_9GAMM</name>
<comment type="similarity">
    <text evidence="1 5">Belongs to the SecB family.</text>
</comment>
<dbReference type="NCBIfam" id="TIGR00809">
    <property type="entry name" value="secB"/>
    <property type="match status" value="1"/>
</dbReference>
<dbReference type="Proteomes" id="UP000596063">
    <property type="component" value="Chromosome"/>
</dbReference>
<dbReference type="GO" id="GO:0051082">
    <property type="term" value="F:unfolded protein binding"/>
    <property type="evidence" value="ECO:0007669"/>
    <property type="project" value="InterPro"/>
</dbReference>
<dbReference type="HAMAP" id="MF_00821">
    <property type="entry name" value="SecB"/>
    <property type="match status" value="1"/>
</dbReference>
<gene>
    <name evidence="5 6" type="primary">secB</name>
    <name evidence="6" type="ORF">I6N98_02390</name>
</gene>
<dbReference type="GO" id="GO:0006457">
    <property type="term" value="P:protein folding"/>
    <property type="evidence" value="ECO:0007669"/>
    <property type="project" value="UniProtKB-UniRule"/>
</dbReference>
<dbReference type="AlphaFoldDB" id="A0A7T4R1H8"/>
<evidence type="ECO:0000313" key="6">
    <source>
        <dbReference type="EMBL" id="QQD18736.1"/>
    </source>
</evidence>
<dbReference type="SUPFAM" id="SSF54611">
    <property type="entry name" value="SecB-like"/>
    <property type="match status" value="1"/>
</dbReference>
<proteinExistence type="inferred from homology"/>
<comment type="subunit">
    <text evidence="5">Homotetramer, a dimer of dimers. One homotetramer interacts with 1 SecA dimer.</text>
</comment>
<dbReference type="NCBIfam" id="NF004393">
    <property type="entry name" value="PRK05751.1-4"/>
    <property type="match status" value="1"/>
</dbReference>